<accession>A0A6A6NR84</accession>
<evidence type="ECO:0000256" key="8">
    <source>
        <dbReference type="ARBA" id="ARBA00047899"/>
    </source>
</evidence>
<dbReference type="Gene3D" id="3.30.200.20">
    <property type="entry name" value="Phosphorylase Kinase, domain 1"/>
    <property type="match status" value="1"/>
</dbReference>
<evidence type="ECO:0000259" key="11">
    <source>
        <dbReference type="PROSITE" id="PS50011"/>
    </source>
</evidence>
<evidence type="ECO:0000256" key="6">
    <source>
        <dbReference type="ARBA" id="ARBA00022840"/>
    </source>
</evidence>
<dbReference type="EC" id="2.7.11.1" evidence="1"/>
<evidence type="ECO:0000256" key="5">
    <source>
        <dbReference type="ARBA" id="ARBA00022777"/>
    </source>
</evidence>
<keyword evidence="6" id="KW-0067">ATP-binding</keyword>
<dbReference type="Gene3D" id="1.10.510.10">
    <property type="entry name" value="Transferase(Phosphotransferase) domain 1"/>
    <property type="match status" value="1"/>
</dbReference>
<dbReference type="PANTHER" id="PTHR11042:SF138">
    <property type="entry name" value="SERINE_THREONINE-PROTEIN KINASE IKS1-RELATED"/>
    <property type="match status" value="1"/>
</dbReference>
<dbReference type="CDD" id="cd00180">
    <property type="entry name" value="PKc"/>
    <property type="match status" value="1"/>
</dbReference>
<dbReference type="FunFam" id="1.10.510.10:FF:000699">
    <property type="entry name" value="Probable serine/threonine-protein kinase iksA"/>
    <property type="match status" value="1"/>
</dbReference>
<dbReference type="AlphaFoldDB" id="A0A6A6NR84"/>
<evidence type="ECO:0000313" key="12">
    <source>
        <dbReference type="EMBL" id="KAF2453823.1"/>
    </source>
</evidence>
<dbReference type="FunFam" id="3.30.200.20:FF:000306">
    <property type="entry name" value="IKS protein kinase"/>
    <property type="match status" value="1"/>
</dbReference>
<dbReference type="InterPro" id="IPR050339">
    <property type="entry name" value="CC_SR_Kinase"/>
</dbReference>
<dbReference type="Proteomes" id="UP000799766">
    <property type="component" value="Unassembled WGS sequence"/>
</dbReference>
<comment type="catalytic activity">
    <reaction evidence="8">
        <text>L-threonyl-[protein] + ATP = O-phospho-L-threonyl-[protein] + ADP + H(+)</text>
        <dbReference type="Rhea" id="RHEA:46608"/>
        <dbReference type="Rhea" id="RHEA-COMP:11060"/>
        <dbReference type="Rhea" id="RHEA-COMP:11605"/>
        <dbReference type="ChEBI" id="CHEBI:15378"/>
        <dbReference type="ChEBI" id="CHEBI:30013"/>
        <dbReference type="ChEBI" id="CHEBI:30616"/>
        <dbReference type="ChEBI" id="CHEBI:61977"/>
        <dbReference type="ChEBI" id="CHEBI:456216"/>
        <dbReference type="EC" id="2.7.11.1"/>
    </reaction>
</comment>
<evidence type="ECO:0000256" key="1">
    <source>
        <dbReference type="ARBA" id="ARBA00012513"/>
    </source>
</evidence>
<keyword evidence="5 12" id="KW-0418">Kinase</keyword>
<dbReference type="InterPro" id="IPR008271">
    <property type="entry name" value="Ser/Thr_kinase_AS"/>
</dbReference>
<protein>
    <recommendedName>
        <fullName evidence="1">non-specific serine/threonine protein kinase</fullName>
        <ecNumber evidence="1">2.7.11.1</ecNumber>
    </recommendedName>
</protein>
<feature type="region of interest" description="Disordered" evidence="10">
    <location>
        <begin position="127"/>
        <end position="186"/>
    </location>
</feature>
<dbReference type="SUPFAM" id="SSF56112">
    <property type="entry name" value="Protein kinase-like (PK-like)"/>
    <property type="match status" value="1"/>
</dbReference>
<reference evidence="12" key="1">
    <citation type="journal article" date="2020" name="Stud. Mycol.">
        <title>101 Dothideomycetes genomes: a test case for predicting lifestyles and emergence of pathogens.</title>
        <authorList>
            <person name="Haridas S."/>
            <person name="Albert R."/>
            <person name="Binder M."/>
            <person name="Bloem J."/>
            <person name="Labutti K."/>
            <person name="Salamov A."/>
            <person name="Andreopoulos B."/>
            <person name="Baker S."/>
            <person name="Barry K."/>
            <person name="Bills G."/>
            <person name="Bluhm B."/>
            <person name="Cannon C."/>
            <person name="Castanera R."/>
            <person name="Culley D."/>
            <person name="Daum C."/>
            <person name="Ezra D."/>
            <person name="Gonzalez J."/>
            <person name="Henrissat B."/>
            <person name="Kuo A."/>
            <person name="Liang C."/>
            <person name="Lipzen A."/>
            <person name="Lutzoni F."/>
            <person name="Magnuson J."/>
            <person name="Mondo S."/>
            <person name="Nolan M."/>
            <person name="Ohm R."/>
            <person name="Pangilinan J."/>
            <person name="Park H.-J."/>
            <person name="Ramirez L."/>
            <person name="Alfaro M."/>
            <person name="Sun H."/>
            <person name="Tritt A."/>
            <person name="Yoshinaga Y."/>
            <person name="Zwiers L.-H."/>
            <person name="Turgeon B."/>
            <person name="Goodwin S."/>
            <person name="Spatafora J."/>
            <person name="Crous P."/>
            <person name="Grigoriev I."/>
        </authorList>
    </citation>
    <scope>NUCLEOTIDE SEQUENCE</scope>
    <source>
        <strain evidence="12">ATCC 16933</strain>
    </source>
</reference>
<keyword evidence="3" id="KW-0808">Transferase</keyword>
<dbReference type="InterPro" id="IPR000719">
    <property type="entry name" value="Prot_kinase_dom"/>
</dbReference>
<feature type="region of interest" description="Disordered" evidence="10">
    <location>
        <begin position="539"/>
        <end position="637"/>
    </location>
</feature>
<evidence type="ECO:0000313" key="13">
    <source>
        <dbReference type="Proteomes" id="UP000799766"/>
    </source>
</evidence>
<dbReference type="PROSITE" id="PS00108">
    <property type="entry name" value="PROTEIN_KINASE_ST"/>
    <property type="match status" value="1"/>
</dbReference>
<evidence type="ECO:0000256" key="2">
    <source>
        <dbReference type="ARBA" id="ARBA00022527"/>
    </source>
</evidence>
<dbReference type="GO" id="GO:0005737">
    <property type="term" value="C:cytoplasm"/>
    <property type="evidence" value="ECO:0007669"/>
    <property type="project" value="TreeGrafter"/>
</dbReference>
<comment type="similarity">
    <text evidence="7">Belongs to the protein kinase superfamily. Ser/Thr protein kinase family. GCN2 subfamily.</text>
</comment>
<keyword evidence="4" id="KW-0547">Nucleotide-binding</keyword>
<organism evidence="12 13">
    <name type="scientific">Lineolata rhizophorae</name>
    <dbReference type="NCBI Taxonomy" id="578093"/>
    <lineage>
        <taxon>Eukaryota</taxon>
        <taxon>Fungi</taxon>
        <taxon>Dikarya</taxon>
        <taxon>Ascomycota</taxon>
        <taxon>Pezizomycotina</taxon>
        <taxon>Dothideomycetes</taxon>
        <taxon>Dothideomycetes incertae sedis</taxon>
        <taxon>Lineolatales</taxon>
        <taxon>Lineolataceae</taxon>
        <taxon>Lineolata</taxon>
    </lineage>
</organism>
<dbReference type="InterPro" id="IPR011009">
    <property type="entry name" value="Kinase-like_dom_sf"/>
</dbReference>
<dbReference type="PANTHER" id="PTHR11042">
    <property type="entry name" value="EUKARYOTIC TRANSLATION INITIATION FACTOR 2-ALPHA KINASE EIF2-ALPHA KINASE -RELATED"/>
    <property type="match status" value="1"/>
</dbReference>
<comment type="catalytic activity">
    <reaction evidence="9">
        <text>L-seryl-[protein] + ATP = O-phospho-L-seryl-[protein] + ADP + H(+)</text>
        <dbReference type="Rhea" id="RHEA:17989"/>
        <dbReference type="Rhea" id="RHEA-COMP:9863"/>
        <dbReference type="Rhea" id="RHEA-COMP:11604"/>
        <dbReference type="ChEBI" id="CHEBI:15378"/>
        <dbReference type="ChEBI" id="CHEBI:29999"/>
        <dbReference type="ChEBI" id="CHEBI:30616"/>
        <dbReference type="ChEBI" id="CHEBI:83421"/>
        <dbReference type="ChEBI" id="CHEBI:456216"/>
        <dbReference type="EC" id="2.7.11.1"/>
    </reaction>
</comment>
<dbReference type="Pfam" id="PF00069">
    <property type="entry name" value="Pkinase"/>
    <property type="match status" value="1"/>
</dbReference>
<sequence length="862" mass="92758">MSLVPYLPAESRQVVLRHGSAVVVYDEDSKQLVLRDDPSLRDASSNDPASSSAAVQLADCPYCHRPLRSRNGHHAAGANGAAAANSHRGLSPRRDGSVSDHAQSQDDGTGGGFVVPMYWRMLHHSTPGMSEDEVDAARAAEDETAVVDDEGTSPAPPSSVPPVPSEAELVGSEPVSPPQPHGIQPSAFSPKYFERFFVEEKELGRGGKGVVLLVRHVLDGVFLGHFACKRVPVGDDHEWLEKVLQEVQLLQGLSHQNLVSYRHVWLEDYKPTAFGPTVPCAFILQQYCNAGDLLHYVLNPSNQVSSTQALKERLRRRSRGQPEPPTALHEPRRMNFEEIFSFFKDITSGLHHLHTNGYIHRDLKPSNCLLHRTGSKIRVLVSDFGEVQATNMTRKSSGTTGTISYCAPEVLRRDSSGAYGNFSLKSDIFSLGMIVYFMCFGCLPYVNSDSLNEENENVDVLRAEITAWAGFQKTERARTDLPEQLYKFLKRLLSLNPAERPATDEILQGIRADPDSDAATASFAPNPNSSIFADIKRRISPADTPDGSPAPSPPVSQPGSMRRKPPGFQLEPRTRFGPSSPPVSATAPGMRSSGLARHPPRSISPTHKAASSAEETDEDDLHGGSSSPTSPGGGVVMRNRARGFLGAGTCLNSTAAGTTSTAAGGRGAALARQDQAYDDASGSVVLRRRNVSRSFSAGPTPPPSGAAHHHHHAHRGSSPLMLPPPRPFARRSRLARWTMVAAARALRAGTALAALRVALFALKLYALLRPCAPFLPRGAVAYPLVVVASLDLVGGVGAALDALLGGGVWEARERGWEWEVLGSAVLVGVHFGVLAMVRRGRGLCEGHGGWEVEVDAEGSMEL</sequence>
<dbReference type="EMBL" id="MU001695">
    <property type="protein sequence ID" value="KAF2453823.1"/>
    <property type="molecule type" value="Genomic_DNA"/>
</dbReference>
<dbReference type="SMART" id="SM00220">
    <property type="entry name" value="S_TKc"/>
    <property type="match status" value="1"/>
</dbReference>
<feature type="region of interest" description="Disordered" evidence="10">
    <location>
        <begin position="71"/>
        <end position="110"/>
    </location>
</feature>
<feature type="compositionally biased region" description="Low complexity" evidence="10">
    <location>
        <begin position="74"/>
        <end position="85"/>
    </location>
</feature>
<feature type="region of interest" description="Disordered" evidence="10">
    <location>
        <begin position="693"/>
        <end position="724"/>
    </location>
</feature>
<dbReference type="OrthoDB" id="1405469at2759"/>
<name>A0A6A6NR84_9PEZI</name>
<keyword evidence="2" id="KW-0723">Serine/threonine-protein kinase</keyword>
<dbReference type="GO" id="GO:0005634">
    <property type="term" value="C:nucleus"/>
    <property type="evidence" value="ECO:0007669"/>
    <property type="project" value="TreeGrafter"/>
</dbReference>
<evidence type="ECO:0000256" key="7">
    <source>
        <dbReference type="ARBA" id="ARBA00037982"/>
    </source>
</evidence>
<evidence type="ECO:0000256" key="3">
    <source>
        <dbReference type="ARBA" id="ARBA00022679"/>
    </source>
</evidence>
<feature type="compositionally biased region" description="Pro residues" evidence="10">
    <location>
        <begin position="154"/>
        <end position="164"/>
    </location>
</feature>
<dbReference type="GO" id="GO:0005524">
    <property type="term" value="F:ATP binding"/>
    <property type="evidence" value="ECO:0007669"/>
    <property type="project" value="UniProtKB-KW"/>
</dbReference>
<proteinExistence type="inferred from homology"/>
<feature type="region of interest" description="Disordered" evidence="10">
    <location>
        <begin position="308"/>
        <end position="330"/>
    </location>
</feature>
<dbReference type="GO" id="GO:0004674">
    <property type="term" value="F:protein serine/threonine kinase activity"/>
    <property type="evidence" value="ECO:0007669"/>
    <property type="project" value="UniProtKB-KW"/>
</dbReference>
<gene>
    <name evidence="12" type="ORF">BDY21DRAFT_381945</name>
</gene>
<evidence type="ECO:0000256" key="9">
    <source>
        <dbReference type="ARBA" id="ARBA00048679"/>
    </source>
</evidence>
<keyword evidence="13" id="KW-1185">Reference proteome</keyword>
<feature type="compositionally biased region" description="Acidic residues" evidence="10">
    <location>
        <begin position="142"/>
        <end position="151"/>
    </location>
</feature>
<dbReference type="PROSITE" id="PS50011">
    <property type="entry name" value="PROTEIN_KINASE_DOM"/>
    <property type="match status" value="1"/>
</dbReference>
<evidence type="ECO:0000256" key="10">
    <source>
        <dbReference type="SAM" id="MobiDB-lite"/>
    </source>
</evidence>
<feature type="domain" description="Protein kinase" evidence="11">
    <location>
        <begin position="197"/>
        <end position="516"/>
    </location>
</feature>
<evidence type="ECO:0000256" key="4">
    <source>
        <dbReference type="ARBA" id="ARBA00022741"/>
    </source>
</evidence>